<dbReference type="PANTHER" id="PTHR11938">
    <property type="entry name" value="FAD NADPH DEHYDROGENASE/OXIDOREDUCTASE"/>
    <property type="match status" value="1"/>
</dbReference>
<keyword evidence="9" id="KW-0560">Oxidoreductase</keyword>
<dbReference type="GO" id="GO:0016040">
    <property type="term" value="F:glutamate synthase (NADH) activity"/>
    <property type="evidence" value="ECO:0007669"/>
    <property type="project" value="TreeGrafter"/>
</dbReference>
<dbReference type="GO" id="GO:0016041">
    <property type="term" value="F:glutamate synthase (ferredoxin) activity"/>
    <property type="evidence" value="ECO:0007669"/>
    <property type="project" value="UniProtKB-EC"/>
</dbReference>
<dbReference type="Gene3D" id="3.60.20.10">
    <property type="entry name" value="Glutamine Phosphoribosylpyrophosphate, subunit 1, domain 1"/>
    <property type="match status" value="2"/>
</dbReference>
<evidence type="ECO:0000256" key="8">
    <source>
        <dbReference type="ARBA" id="ARBA00022962"/>
    </source>
</evidence>
<dbReference type="EMBL" id="BMAU01021190">
    <property type="protein sequence ID" value="GFX96219.1"/>
    <property type="molecule type" value="Genomic_DNA"/>
</dbReference>
<sequence length="212" mass="24010">MEITGFPSRQGLYDPNLEKEACGVGFVVNLSGITSHKLVRDAETISRRLEHRGACAFENKIGDGAGIMTSIPHDFYRICLEKELNVRLPPKGEYATGIVFLNLSEEDDIKSHFQKMAEEHQLQVLCWRNTEVDNSSLGSASKSTEPSMQQVFITGHDLGAELFRQKGQLTSSQLWSYFKDLQNPDYKSYLAIVHARFSTNTFPTWERAHPLR</sequence>
<comment type="caution">
    <text evidence="17">The sequence shown here is derived from an EMBL/GenBank/DDBJ whole genome shotgun (WGS) entry which is preliminary data.</text>
</comment>
<proteinExistence type="inferred from homology"/>
<evidence type="ECO:0000256" key="12">
    <source>
        <dbReference type="ARBA" id="ARBA00023164"/>
    </source>
</evidence>
<keyword evidence="10" id="KW-0408">Iron</keyword>
<dbReference type="EC" id="1.4.7.1" evidence="15"/>
<comment type="pathway">
    <text evidence="14">Amino-acid biosynthesis; L-glutamate biosynthesis via GLT pathway; L-glutamate from 2-oxoglutarate and L-glutamine (ferredoxin route): step 1/1.</text>
</comment>
<dbReference type="Proteomes" id="UP000887159">
    <property type="component" value="Unassembled WGS sequence"/>
</dbReference>
<evidence type="ECO:0000256" key="7">
    <source>
        <dbReference type="ARBA" id="ARBA00022723"/>
    </source>
</evidence>
<evidence type="ECO:0000256" key="3">
    <source>
        <dbReference type="ARBA" id="ARBA00009716"/>
    </source>
</evidence>
<keyword evidence="13" id="KW-0003">3Fe-4S</keyword>
<keyword evidence="12" id="KW-0314">Glutamate biosynthesis</keyword>
<dbReference type="InterPro" id="IPR029055">
    <property type="entry name" value="Ntn_hydrolases_N"/>
</dbReference>
<evidence type="ECO:0000256" key="13">
    <source>
        <dbReference type="ARBA" id="ARBA00023291"/>
    </source>
</evidence>
<evidence type="ECO:0000256" key="11">
    <source>
        <dbReference type="ARBA" id="ARBA00023014"/>
    </source>
</evidence>
<dbReference type="GO" id="GO:0051538">
    <property type="term" value="F:3 iron, 4 sulfur cluster binding"/>
    <property type="evidence" value="ECO:0007669"/>
    <property type="project" value="UniProtKB-KW"/>
</dbReference>
<dbReference type="GO" id="GO:0046872">
    <property type="term" value="F:metal ion binding"/>
    <property type="evidence" value="ECO:0007669"/>
    <property type="project" value="UniProtKB-KW"/>
</dbReference>
<evidence type="ECO:0000256" key="6">
    <source>
        <dbReference type="ARBA" id="ARBA00022643"/>
    </source>
</evidence>
<evidence type="ECO:0000256" key="10">
    <source>
        <dbReference type="ARBA" id="ARBA00023004"/>
    </source>
</evidence>
<keyword evidence="6" id="KW-0288">FMN</keyword>
<evidence type="ECO:0000256" key="9">
    <source>
        <dbReference type="ARBA" id="ARBA00023002"/>
    </source>
</evidence>
<dbReference type="Pfam" id="PF00310">
    <property type="entry name" value="GATase_2"/>
    <property type="match status" value="2"/>
</dbReference>
<evidence type="ECO:0000256" key="4">
    <source>
        <dbReference type="ARBA" id="ARBA00022605"/>
    </source>
</evidence>
<name>A0A8X6RP61_TRICX</name>
<evidence type="ECO:0000256" key="5">
    <source>
        <dbReference type="ARBA" id="ARBA00022630"/>
    </source>
</evidence>
<evidence type="ECO:0000313" key="18">
    <source>
        <dbReference type="Proteomes" id="UP000887159"/>
    </source>
</evidence>
<dbReference type="PANTHER" id="PTHR11938:SF133">
    <property type="entry name" value="GLUTAMATE SYNTHASE (NADH)"/>
    <property type="match status" value="1"/>
</dbReference>
<evidence type="ECO:0000256" key="15">
    <source>
        <dbReference type="ARBA" id="ARBA00039085"/>
    </source>
</evidence>
<comment type="similarity">
    <text evidence="3">Belongs to the glutamate synthase family.</text>
</comment>
<dbReference type="SUPFAM" id="SSF56235">
    <property type="entry name" value="N-terminal nucleophile aminohydrolases (Ntn hydrolases)"/>
    <property type="match status" value="1"/>
</dbReference>
<keyword evidence="8" id="KW-0315">Glutamine amidotransferase</keyword>
<comment type="cofactor">
    <cofactor evidence="1">
        <name>FMN</name>
        <dbReference type="ChEBI" id="CHEBI:58210"/>
    </cofactor>
</comment>
<keyword evidence="4" id="KW-0028">Amino-acid biosynthesis</keyword>
<comment type="cofactor">
    <cofactor evidence="2">
        <name>[3Fe-4S] cluster</name>
        <dbReference type="ChEBI" id="CHEBI:21137"/>
    </cofactor>
</comment>
<accession>A0A8X6RP61</accession>
<keyword evidence="5" id="KW-0285">Flavoprotein</keyword>
<dbReference type="InterPro" id="IPR017932">
    <property type="entry name" value="GATase_2_dom"/>
</dbReference>
<gene>
    <name evidence="17" type="primary">Os01g0681900</name>
    <name evidence="17" type="ORF">TNCV_2291071</name>
</gene>
<evidence type="ECO:0000313" key="17">
    <source>
        <dbReference type="EMBL" id="GFX96219.1"/>
    </source>
</evidence>
<protein>
    <recommendedName>
        <fullName evidence="15">glutamate synthase (ferredoxin)</fullName>
        <ecNumber evidence="15">1.4.7.1</ecNumber>
    </recommendedName>
</protein>
<dbReference type="GO" id="GO:0006537">
    <property type="term" value="P:glutamate biosynthetic process"/>
    <property type="evidence" value="ECO:0007669"/>
    <property type="project" value="UniProtKB-KW"/>
</dbReference>
<evidence type="ECO:0000256" key="2">
    <source>
        <dbReference type="ARBA" id="ARBA00001927"/>
    </source>
</evidence>
<keyword evidence="7" id="KW-0479">Metal-binding</keyword>
<reference evidence="17" key="1">
    <citation type="submission" date="2020-08" db="EMBL/GenBank/DDBJ databases">
        <title>Multicomponent nature underlies the extraordinary mechanical properties of spider dragline silk.</title>
        <authorList>
            <person name="Kono N."/>
            <person name="Nakamura H."/>
            <person name="Mori M."/>
            <person name="Yoshida Y."/>
            <person name="Ohtoshi R."/>
            <person name="Malay A.D."/>
            <person name="Moran D.A.P."/>
            <person name="Tomita M."/>
            <person name="Numata K."/>
            <person name="Arakawa K."/>
        </authorList>
    </citation>
    <scope>NUCLEOTIDE SEQUENCE</scope>
</reference>
<dbReference type="AlphaFoldDB" id="A0A8X6RP61"/>
<feature type="domain" description="Glutamine amidotransferase type-2" evidence="16">
    <location>
        <begin position="22"/>
        <end position="212"/>
    </location>
</feature>
<dbReference type="InterPro" id="IPR050711">
    <property type="entry name" value="ET-N_metabolism_enzyme"/>
</dbReference>
<organism evidence="17 18">
    <name type="scientific">Trichonephila clavipes</name>
    <name type="common">Golden silk orbweaver</name>
    <name type="synonym">Nephila clavipes</name>
    <dbReference type="NCBI Taxonomy" id="2585209"/>
    <lineage>
        <taxon>Eukaryota</taxon>
        <taxon>Metazoa</taxon>
        <taxon>Ecdysozoa</taxon>
        <taxon>Arthropoda</taxon>
        <taxon>Chelicerata</taxon>
        <taxon>Arachnida</taxon>
        <taxon>Araneae</taxon>
        <taxon>Araneomorphae</taxon>
        <taxon>Entelegynae</taxon>
        <taxon>Araneoidea</taxon>
        <taxon>Nephilidae</taxon>
        <taxon>Trichonephila</taxon>
    </lineage>
</organism>
<dbReference type="PROSITE" id="PS51278">
    <property type="entry name" value="GATASE_TYPE_2"/>
    <property type="match status" value="1"/>
</dbReference>
<evidence type="ECO:0000256" key="1">
    <source>
        <dbReference type="ARBA" id="ARBA00001917"/>
    </source>
</evidence>
<keyword evidence="11" id="KW-0411">Iron-sulfur</keyword>
<keyword evidence="18" id="KW-1185">Reference proteome</keyword>
<evidence type="ECO:0000256" key="14">
    <source>
        <dbReference type="ARBA" id="ARBA00037928"/>
    </source>
</evidence>
<dbReference type="GO" id="GO:0019676">
    <property type="term" value="P:ammonia assimilation cycle"/>
    <property type="evidence" value="ECO:0007669"/>
    <property type="project" value="TreeGrafter"/>
</dbReference>
<evidence type="ECO:0000259" key="16">
    <source>
        <dbReference type="PROSITE" id="PS51278"/>
    </source>
</evidence>